<dbReference type="GO" id="GO:0003677">
    <property type="term" value="F:DNA binding"/>
    <property type="evidence" value="ECO:0007669"/>
    <property type="project" value="InterPro"/>
</dbReference>
<evidence type="ECO:0000313" key="3">
    <source>
        <dbReference type="Proteomes" id="UP000245708"/>
    </source>
</evidence>
<dbReference type="InterPro" id="IPR006119">
    <property type="entry name" value="Resolv_N"/>
</dbReference>
<dbReference type="Gene3D" id="3.40.50.1390">
    <property type="entry name" value="Resolvase, N-terminal catalytic domain"/>
    <property type="match status" value="1"/>
</dbReference>
<name>A0A316G4P2_9RHOB</name>
<dbReference type="AlphaFoldDB" id="A0A316G4P2"/>
<dbReference type="Pfam" id="PF07508">
    <property type="entry name" value="Recombinase"/>
    <property type="match status" value="1"/>
</dbReference>
<dbReference type="InterPro" id="IPR011109">
    <property type="entry name" value="DNA_bind_recombinase_dom"/>
</dbReference>
<keyword evidence="3" id="KW-1185">Reference proteome</keyword>
<accession>A0A316G4P2</accession>
<dbReference type="InterPro" id="IPR038109">
    <property type="entry name" value="DNA_bind_recomb_sf"/>
</dbReference>
<dbReference type="SMART" id="SM00857">
    <property type="entry name" value="Resolvase"/>
    <property type="match status" value="1"/>
</dbReference>
<dbReference type="InterPro" id="IPR050639">
    <property type="entry name" value="SSR_resolvase"/>
</dbReference>
<dbReference type="SUPFAM" id="SSF53041">
    <property type="entry name" value="Resolvase-like"/>
    <property type="match status" value="1"/>
</dbReference>
<dbReference type="InterPro" id="IPR036162">
    <property type="entry name" value="Resolvase-like_N_sf"/>
</dbReference>
<evidence type="ECO:0000313" key="2">
    <source>
        <dbReference type="EMBL" id="PWK54886.1"/>
    </source>
</evidence>
<dbReference type="CDD" id="cd00338">
    <property type="entry name" value="Ser_Recombinase"/>
    <property type="match status" value="1"/>
</dbReference>
<sequence length="323" mass="36403">MVRPGLQDLLEEARRGAFDVLVTEALDRLSRDQADVAALYKQLVFAGVRIITLAEGEVNELHVGLKGTMNQLFLKDLANKTRRGLRGRVEQGRSGGGLCYGYDVVRRLGPDGERVTGERTINATEAEVVRRIFRAFADGQSPKAIARALNEDGVPGVRGALWRDTAIRGHVLRGTGFLNNELYIGQLVWNRMRYVKDPQTGRRVSRMNPREEWVCHAVPELRIIDDDLWARVKERQGVIRASERVQMIQASRFWEHRRSAHLLSGLLVCGSCGGKLVSVGRDYVACGAARKLQTCTQRKSWRREVLEEAVIDVLRHRLMEPDA</sequence>
<organism evidence="2 3">
    <name type="scientific">Roseicyclus mahoneyensis</name>
    <dbReference type="NCBI Taxonomy" id="164332"/>
    <lineage>
        <taxon>Bacteria</taxon>
        <taxon>Pseudomonadati</taxon>
        <taxon>Pseudomonadota</taxon>
        <taxon>Alphaproteobacteria</taxon>
        <taxon>Rhodobacterales</taxon>
        <taxon>Roseobacteraceae</taxon>
        <taxon>Roseicyclus</taxon>
    </lineage>
</organism>
<dbReference type="PANTHER" id="PTHR30461:SF23">
    <property type="entry name" value="DNA RECOMBINASE-RELATED"/>
    <property type="match status" value="1"/>
</dbReference>
<feature type="domain" description="Recombinase" evidence="1">
    <location>
        <begin position="99"/>
        <end position="242"/>
    </location>
</feature>
<dbReference type="InterPro" id="IPR025827">
    <property type="entry name" value="Zn_ribbon_recom_dom"/>
</dbReference>
<proteinExistence type="predicted"/>
<dbReference type="Pfam" id="PF13408">
    <property type="entry name" value="Zn_ribbon_recom"/>
    <property type="match status" value="1"/>
</dbReference>
<dbReference type="GO" id="GO:0000150">
    <property type="term" value="F:DNA strand exchange activity"/>
    <property type="evidence" value="ECO:0007669"/>
    <property type="project" value="InterPro"/>
</dbReference>
<dbReference type="Gene3D" id="3.90.1750.20">
    <property type="entry name" value="Putative Large Serine Recombinase, Chain B, Domain 2"/>
    <property type="match status" value="1"/>
</dbReference>
<protein>
    <submittedName>
        <fullName evidence="2">Recombinase-like zinc beta ribbon protein</fullName>
    </submittedName>
</protein>
<dbReference type="Proteomes" id="UP000245708">
    <property type="component" value="Unassembled WGS sequence"/>
</dbReference>
<gene>
    <name evidence="2" type="ORF">C7455_1231</name>
</gene>
<reference evidence="2 3" key="1">
    <citation type="submission" date="2018-05" db="EMBL/GenBank/DDBJ databases">
        <title>Genomic Encyclopedia of Type Strains, Phase IV (KMG-IV): sequencing the most valuable type-strain genomes for metagenomic binning, comparative biology and taxonomic classification.</title>
        <authorList>
            <person name="Goeker M."/>
        </authorList>
    </citation>
    <scope>NUCLEOTIDE SEQUENCE [LARGE SCALE GENOMIC DNA]</scope>
    <source>
        <strain evidence="2 3">DSM 16097</strain>
    </source>
</reference>
<dbReference type="Pfam" id="PF00239">
    <property type="entry name" value="Resolvase"/>
    <property type="match status" value="1"/>
</dbReference>
<evidence type="ECO:0000259" key="1">
    <source>
        <dbReference type="PROSITE" id="PS51737"/>
    </source>
</evidence>
<dbReference type="PROSITE" id="PS51737">
    <property type="entry name" value="RECOMBINASE_DNA_BIND"/>
    <property type="match status" value="1"/>
</dbReference>
<comment type="caution">
    <text evidence="2">The sequence shown here is derived from an EMBL/GenBank/DDBJ whole genome shotgun (WGS) entry which is preliminary data.</text>
</comment>
<dbReference type="PANTHER" id="PTHR30461">
    <property type="entry name" value="DNA-INVERTASE FROM LAMBDOID PROPHAGE"/>
    <property type="match status" value="1"/>
</dbReference>
<dbReference type="EMBL" id="QGGW01000023">
    <property type="protein sequence ID" value="PWK54886.1"/>
    <property type="molecule type" value="Genomic_DNA"/>
</dbReference>